<dbReference type="AlphaFoldDB" id="A0A6N8T8J2"/>
<comment type="caution">
    <text evidence="5">The sequence shown here is derived from an EMBL/GenBank/DDBJ whole genome shotgun (WGS) entry which is preliminary data.</text>
</comment>
<dbReference type="GO" id="GO:0070930">
    <property type="term" value="P:trans-translation-dependent protein tagging"/>
    <property type="evidence" value="ECO:0007669"/>
    <property type="project" value="TreeGrafter"/>
</dbReference>
<evidence type="ECO:0000256" key="1">
    <source>
        <dbReference type="ARBA" id="ARBA00022490"/>
    </source>
</evidence>
<dbReference type="PANTHER" id="PTHR30308:SF2">
    <property type="entry name" value="SSRA-BINDING PROTEIN"/>
    <property type="match status" value="1"/>
</dbReference>
<dbReference type="InterPro" id="IPR023620">
    <property type="entry name" value="SmpB"/>
</dbReference>
<dbReference type="InterPro" id="IPR020081">
    <property type="entry name" value="SsrA-bd_prot_CS"/>
</dbReference>
<evidence type="ECO:0000256" key="3">
    <source>
        <dbReference type="HAMAP-Rule" id="MF_00023"/>
    </source>
</evidence>
<dbReference type="EMBL" id="WUML01000002">
    <property type="protein sequence ID" value="MXN99601.1"/>
    <property type="molecule type" value="Genomic_DNA"/>
</dbReference>
<dbReference type="CDD" id="cd09294">
    <property type="entry name" value="SmpB"/>
    <property type="match status" value="1"/>
</dbReference>
<evidence type="ECO:0000256" key="2">
    <source>
        <dbReference type="ARBA" id="ARBA00022884"/>
    </source>
</evidence>
<dbReference type="PROSITE" id="PS01317">
    <property type="entry name" value="SSRP"/>
    <property type="match status" value="1"/>
</dbReference>
<evidence type="ECO:0000313" key="5">
    <source>
        <dbReference type="EMBL" id="MXN99601.1"/>
    </source>
</evidence>
<organism evidence="5 6">
    <name type="scientific">Shinella zoogloeoides</name>
    <name type="common">Crabtreella saccharophila</name>
    <dbReference type="NCBI Taxonomy" id="352475"/>
    <lineage>
        <taxon>Bacteria</taxon>
        <taxon>Pseudomonadati</taxon>
        <taxon>Pseudomonadota</taxon>
        <taxon>Alphaproteobacteria</taxon>
        <taxon>Hyphomicrobiales</taxon>
        <taxon>Rhizobiaceae</taxon>
        <taxon>Shinella</taxon>
    </lineage>
</organism>
<dbReference type="SUPFAM" id="SSF74982">
    <property type="entry name" value="Small protein B (SmpB)"/>
    <property type="match status" value="1"/>
</dbReference>
<dbReference type="OrthoDB" id="9805462at2"/>
<dbReference type="RefSeq" id="WP_160784997.1">
    <property type="nucleotide sequence ID" value="NZ_CP086610.1"/>
</dbReference>
<accession>A0A6N8T8J2</accession>
<dbReference type="Gene3D" id="2.40.280.10">
    <property type="match status" value="1"/>
</dbReference>
<dbReference type="NCBIfam" id="NF003843">
    <property type="entry name" value="PRK05422.1"/>
    <property type="match status" value="1"/>
</dbReference>
<dbReference type="Proteomes" id="UP000440304">
    <property type="component" value="Unassembled WGS sequence"/>
</dbReference>
<keyword evidence="2 3" id="KW-0694">RNA-binding</keyword>
<dbReference type="GO" id="GO:0005829">
    <property type="term" value="C:cytosol"/>
    <property type="evidence" value="ECO:0007669"/>
    <property type="project" value="TreeGrafter"/>
</dbReference>
<dbReference type="GO" id="GO:0003723">
    <property type="term" value="F:RNA binding"/>
    <property type="evidence" value="ECO:0007669"/>
    <property type="project" value="UniProtKB-UniRule"/>
</dbReference>
<evidence type="ECO:0000256" key="4">
    <source>
        <dbReference type="SAM" id="MobiDB-lite"/>
    </source>
</evidence>
<evidence type="ECO:0000313" key="6">
    <source>
        <dbReference type="Proteomes" id="UP000440304"/>
    </source>
</evidence>
<proteinExistence type="inferred from homology"/>
<keyword evidence="1 3" id="KW-0963">Cytoplasm</keyword>
<comment type="similarity">
    <text evidence="3">Belongs to the SmpB family.</text>
</comment>
<protein>
    <recommendedName>
        <fullName evidence="3">SsrA-binding protein</fullName>
    </recommendedName>
    <alternativeName>
        <fullName evidence="3">Small protein B</fullName>
    </alternativeName>
</protein>
<dbReference type="NCBIfam" id="TIGR00086">
    <property type="entry name" value="smpB"/>
    <property type="match status" value="1"/>
</dbReference>
<dbReference type="PANTHER" id="PTHR30308">
    <property type="entry name" value="TMRNA-BINDING COMPONENT OF TRANS-TRANSLATION TAGGING COMPLEX"/>
    <property type="match status" value="1"/>
</dbReference>
<dbReference type="InterPro" id="IPR000037">
    <property type="entry name" value="SsrA-bd_prot"/>
</dbReference>
<gene>
    <name evidence="3 5" type="primary">smpB</name>
    <name evidence="5" type="ORF">GR156_04765</name>
</gene>
<dbReference type="HAMAP" id="MF_00023">
    <property type="entry name" value="SmpB"/>
    <property type="match status" value="1"/>
</dbReference>
<comment type="subcellular location">
    <subcellularLocation>
        <location evidence="3">Cytoplasm</location>
    </subcellularLocation>
    <text evidence="3">The tmRNA-SmpB complex associates with stalled 70S ribosomes.</text>
</comment>
<dbReference type="Pfam" id="PF01668">
    <property type="entry name" value="SmpB"/>
    <property type="match status" value="1"/>
</dbReference>
<sequence>MATKARPTTIKKIVAENRKARFNYEIIDTYEAGLVLTGTEVKSLREGKANIAESYASDEDGEIWLINSYLPEYLQANRFNHETRRRRKLLLSKREIHRLRVAINREGMTLVPLKVYFNDVGRAKIELALAKGKKLHDKRETEKERDWNRQKGRLLRERG</sequence>
<name>A0A6N8T8J2_SHIZO</name>
<comment type="function">
    <text evidence="3">Required for rescue of stalled ribosomes mediated by trans-translation. Binds to transfer-messenger RNA (tmRNA), required for stable association of tmRNA with ribosomes. tmRNA and SmpB together mimic tRNA shape, replacing the anticodon stem-loop with SmpB. tmRNA is encoded by the ssrA gene; the 2 termini fold to resemble tRNA(Ala) and it encodes a 'tag peptide', a short internal open reading frame. During trans-translation Ala-aminoacylated tmRNA acts like a tRNA, entering the A-site of stalled ribosomes, displacing the stalled mRNA. The ribosome then switches to translate the ORF on the tmRNA; the nascent peptide is terminated with the 'tag peptide' encoded by the tmRNA and targeted for degradation. The ribosome is freed to recommence translation, which seems to be the essential function of trans-translation.</text>
</comment>
<dbReference type="GO" id="GO:0070929">
    <property type="term" value="P:trans-translation"/>
    <property type="evidence" value="ECO:0007669"/>
    <property type="project" value="UniProtKB-UniRule"/>
</dbReference>
<reference evidence="5 6" key="1">
    <citation type="submission" date="2019-12" db="EMBL/GenBank/DDBJ databases">
        <title>Shinella granuli gen. nov., sp. nov., and proposal of the reclassification of Zoogloea ramigera ATCC 19623 as Shinella zoogloeoides sp. nov.</title>
        <authorList>
            <person name="Gao J."/>
        </authorList>
    </citation>
    <scope>NUCLEOTIDE SEQUENCE [LARGE SCALE GENOMIC DNA]</scope>
    <source>
        <strain evidence="5 6">DSM 287</strain>
    </source>
</reference>
<feature type="region of interest" description="Disordered" evidence="4">
    <location>
        <begin position="137"/>
        <end position="159"/>
    </location>
</feature>